<evidence type="ECO:0000313" key="2">
    <source>
        <dbReference type="EMBL" id="KAK4186410.1"/>
    </source>
</evidence>
<protein>
    <recommendedName>
        <fullName evidence="4">Alkyl hydroperoxide reductase subunit C/ Thiol specific antioxidant domain-containing protein</fullName>
    </recommendedName>
</protein>
<evidence type="ECO:0008006" key="4">
    <source>
        <dbReference type="Google" id="ProtNLM"/>
    </source>
</evidence>
<sequence>MFSNLAAKAALKKVGLPSDTLDSFNKWAKSDSSSSSSSSSNTKPNKLTKSPPAAGSNDGTTTTKWNISIKSLPLTVQPWFTPKPPPIPISAPPKIGDFCPVDSTNRGLSPSLGTGKKVLVVFLRCVGCAFAQKTFTNLRSISRKYGPERIACIAISHSSREATQKWIDLLGGAGGVKVIIDEERALYASWGLGLGSVWYVLNPTSQVAGFKEKGWLGARVAGSLGGRSAAAKNSQGGKGVGGKQQQEEEEETGPTTTMGNKWQEAGAWAVDGRGKIVWGGKALRADDVMELDAGVAALGIA</sequence>
<name>A0AAN6WS44_9PEZI</name>
<dbReference type="Proteomes" id="UP001302126">
    <property type="component" value="Unassembled WGS sequence"/>
</dbReference>
<dbReference type="PANTHER" id="PTHR42336">
    <property type="entry name" value="THIOREDOXIN DOMAIN-CONTAINING PROTEIN-RELATED"/>
    <property type="match status" value="1"/>
</dbReference>
<proteinExistence type="predicted"/>
<dbReference type="InterPro" id="IPR032801">
    <property type="entry name" value="PXL2A/B/C"/>
</dbReference>
<dbReference type="Pfam" id="PF13911">
    <property type="entry name" value="AhpC-TSA_2"/>
    <property type="match status" value="1"/>
</dbReference>
<dbReference type="Gene3D" id="3.40.30.10">
    <property type="entry name" value="Glutaredoxin"/>
    <property type="match status" value="1"/>
</dbReference>
<feature type="region of interest" description="Disordered" evidence="1">
    <location>
        <begin position="228"/>
        <end position="259"/>
    </location>
</feature>
<keyword evidence="3" id="KW-1185">Reference proteome</keyword>
<dbReference type="InterPro" id="IPR036249">
    <property type="entry name" value="Thioredoxin-like_sf"/>
</dbReference>
<dbReference type="PANTHER" id="PTHR42336:SF1">
    <property type="entry name" value="ALKYL HYDROPEROXIDE REDUCTASE SUBUNIT C_ THIOL SPECIFIC ANTIOXIDANT DOMAIN-CONTAINING PROTEIN"/>
    <property type="match status" value="1"/>
</dbReference>
<gene>
    <name evidence="2" type="ORF">QBC35DRAFT_412782</name>
</gene>
<feature type="compositionally biased region" description="Low complexity" evidence="1">
    <location>
        <begin position="30"/>
        <end position="40"/>
    </location>
</feature>
<feature type="region of interest" description="Disordered" evidence="1">
    <location>
        <begin position="27"/>
        <end position="62"/>
    </location>
</feature>
<reference evidence="2" key="2">
    <citation type="submission" date="2023-05" db="EMBL/GenBank/DDBJ databases">
        <authorList>
            <consortium name="Lawrence Berkeley National Laboratory"/>
            <person name="Steindorff A."/>
            <person name="Hensen N."/>
            <person name="Bonometti L."/>
            <person name="Westerberg I."/>
            <person name="Brannstrom I.O."/>
            <person name="Guillou S."/>
            <person name="Cros-Aarteil S."/>
            <person name="Calhoun S."/>
            <person name="Haridas S."/>
            <person name="Kuo A."/>
            <person name="Mondo S."/>
            <person name="Pangilinan J."/>
            <person name="Riley R."/>
            <person name="Labutti K."/>
            <person name="Andreopoulos B."/>
            <person name="Lipzen A."/>
            <person name="Chen C."/>
            <person name="Yanf M."/>
            <person name="Daum C."/>
            <person name="Ng V."/>
            <person name="Clum A."/>
            <person name="Ohm R."/>
            <person name="Martin F."/>
            <person name="Silar P."/>
            <person name="Natvig D."/>
            <person name="Lalanne C."/>
            <person name="Gautier V."/>
            <person name="Ament-Velasquez S.L."/>
            <person name="Kruys A."/>
            <person name="Hutchinson M.I."/>
            <person name="Powell A.J."/>
            <person name="Barry K."/>
            <person name="Miller A.N."/>
            <person name="Grigoriev I.V."/>
            <person name="Debuchy R."/>
            <person name="Gladieux P."/>
            <person name="Thoren M.H."/>
            <person name="Johannesson H."/>
        </authorList>
    </citation>
    <scope>NUCLEOTIDE SEQUENCE</scope>
    <source>
        <strain evidence="2">PSN309</strain>
    </source>
</reference>
<dbReference type="EMBL" id="MU864424">
    <property type="protein sequence ID" value="KAK4186410.1"/>
    <property type="molecule type" value="Genomic_DNA"/>
</dbReference>
<dbReference type="AlphaFoldDB" id="A0AAN6WS44"/>
<comment type="caution">
    <text evidence="2">The sequence shown here is derived from an EMBL/GenBank/DDBJ whole genome shotgun (WGS) entry which is preliminary data.</text>
</comment>
<accession>A0AAN6WS44</accession>
<reference evidence="2" key="1">
    <citation type="journal article" date="2023" name="Mol. Phylogenet. Evol.">
        <title>Genome-scale phylogeny and comparative genomics of the fungal order Sordariales.</title>
        <authorList>
            <person name="Hensen N."/>
            <person name="Bonometti L."/>
            <person name="Westerberg I."/>
            <person name="Brannstrom I.O."/>
            <person name="Guillou S."/>
            <person name="Cros-Aarteil S."/>
            <person name="Calhoun S."/>
            <person name="Haridas S."/>
            <person name="Kuo A."/>
            <person name="Mondo S."/>
            <person name="Pangilinan J."/>
            <person name="Riley R."/>
            <person name="LaButti K."/>
            <person name="Andreopoulos B."/>
            <person name="Lipzen A."/>
            <person name="Chen C."/>
            <person name="Yan M."/>
            <person name="Daum C."/>
            <person name="Ng V."/>
            <person name="Clum A."/>
            <person name="Steindorff A."/>
            <person name="Ohm R.A."/>
            <person name="Martin F."/>
            <person name="Silar P."/>
            <person name="Natvig D.O."/>
            <person name="Lalanne C."/>
            <person name="Gautier V."/>
            <person name="Ament-Velasquez S.L."/>
            <person name="Kruys A."/>
            <person name="Hutchinson M.I."/>
            <person name="Powell A.J."/>
            <person name="Barry K."/>
            <person name="Miller A.N."/>
            <person name="Grigoriev I.V."/>
            <person name="Debuchy R."/>
            <person name="Gladieux P."/>
            <person name="Hiltunen Thoren M."/>
            <person name="Johannesson H."/>
        </authorList>
    </citation>
    <scope>NUCLEOTIDE SEQUENCE</scope>
    <source>
        <strain evidence="2">PSN309</strain>
    </source>
</reference>
<organism evidence="2 3">
    <name type="scientific">Podospora australis</name>
    <dbReference type="NCBI Taxonomy" id="1536484"/>
    <lineage>
        <taxon>Eukaryota</taxon>
        <taxon>Fungi</taxon>
        <taxon>Dikarya</taxon>
        <taxon>Ascomycota</taxon>
        <taxon>Pezizomycotina</taxon>
        <taxon>Sordariomycetes</taxon>
        <taxon>Sordariomycetidae</taxon>
        <taxon>Sordariales</taxon>
        <taxon>Podosporaceae</taxon>
        <taxon>Podospora</taxon>
    </lineage>
</organism>
<evidence type="ECO:0000256" key="1">
    <source>
        <dbReference type="SAM" id="MobiDB-lite"/>
    </source>
</evidence>
<dbReference type="SUPFAM" id="SSF52833">
    <property type="entry name" value="Thioredoxin-like"/>
    <property type="match status" value="1"/>
</dbReference>
<evidence type="ECO:0000313" key="3">
    <source>
        <dbReference type="Proteomes" id="UP001302126"/>
    </source>
</evidence>